<name>A0AAD6G261_9EURO</name>
<reference evidence="2" key="1">
    <citation type="submission" date="2022-12" db="EMBL/GenBank/DDBJ databases">
        <authorList>
            <person name="Petersen C."/>
        </authorList>
    </citation>
    <scope>NUCLEOTIDE SEQUENCE</scope>
    <source>
        <strain evidence="2">IBT 16125</strain>
    </source>
</reference>
<reference evidence="2" key="2">
    <citation type="journal article" date="2023" name="IMA Fungus">
        <title>Comparative genomic study of the Penicillium genus elucidates a diverse pangenome and 15 lateral gene transfer events.</title>
        <authorList>
            <person name="Petersen C."/>
            <person name="Sorensen T."/>
            <person name="Nielsen M.R."/>
            <person name="Sondergaard T.E."/>
            <person name="Sorensen J.L."/>
            <person name="Fitzpatrick D.A."/>
            <person name="Frisvad J.C."/>
            <person name="Nielsen K.L."/>
        </authorList>
    </citation>
    <scope>NUCLEOTIDE SEQUENCE</scope>
    <source>
        <strain evidence="2">IBT 16125</strain>
    </source>
</reference>
<evidence type="ECO:0000313" key="3">
    <source>
        <dbReference type="Proteomes" id="UP001213681"/>
    </source>
</evidence>
<protein>
    <submittedName>
        <fullName evidence="2">Uncharacterized protein</fullName>
    </submittedName>
</protein>
<feature type="region of interest" description="Disordered" evidence="1">
    <location>
        <begin position="53"/>
        <end position="72"/>
    </location>
</feature>
<dbReference type="AlphaFoldDB" id="A0AAD6G261"/>
<organism evidence="2 3">
    <name type="scientific">Penicillium daleae</name>
    <dbReference type="NCBI Taxonomy" id="63821"/>
    <lineage>
        <taxon>Eukaryota</taxon>
        <taxon>Fungi</taxon>
        <taxon>Dikarya</taxon>
        <taxon>Ascomycota</taxon>
        <taxon>Pezizomycotina</taxon>
        <taxon>Eurotiomycetes</taxon>
        <taxon>Eurotiomycetidae</taxon>
        <taxon>Eurotiales</taxon>
        <taxon>Aspergillaceae</taxon>
        <taxon>Penicillium</taxon>
    </lineage>
</organism>
<gene>
    <name evidence="2" type="ORF">N7458_008468</name>
</gene>
<keyword evidence="3" id="KW-1185">Reference proteome</keyword>
<dbReference type="GeneID" id="81602093"/>
<dbReference type="Proteomes" id="UP001213681">
    <property type="component" value="Unassembled WGS sequence"/>
</dbReference>
<accession>A0AAD6G261</accession>
<dbReference type="RefSeq" id="XP_056764676.1">
    <property type="nucleotide sequence ID" value="XM_056911850.1"/>
</dbReference>
<comment type="caution">
    <text evidence="2">The sequence shown here is derived from an EMBL/GenBank/DDBJ whole genome shotgun (WGS) entry which is preliminary data.</text>
</comment>
<sequence>MFQAILEFAAKKDAIAENTNGIRAQNLEVGGSQIEKGDTEEVQLPDIALKDAKGGSETQTLSDELAECKLTA</sequence>
<proteinExistence type="predicted"/>
<dbReference type="EMBL" id="JAPVEA010000007">
    <property type="protein sequence ID" value="KAJ5444596.1"/>
    <property type="molecule type" value="Genomic_DNA"/>
</dbReference>
<evidence type="ECO:0000256" key="1">
    <source>
        <dbReference type="SAM" id="MobiDB-lite"/>
    </source>
</evidence>
<evidence type="ECO:0000313" key="2">
    <source>
        <dbReference type="EMBL" id="KAJ5444596.1"/>
    </source>
</evidence>